<reference evidence="2" key="2">
    <citation type="submission" date="2023-05" db="EMBL/GenBank/DDBJ databases">
        <authorList>
            <consortium name="Lawrence Berkeley National Laboratory"/>
            <person name="Steindorff A."/>
            <person name="Hensen N."/>
            <person name="Bonometti L."/>
            <person name="Westerberg I."/>
            <person name="Brannstrom I.O."/>
            <person name="Guillou S."/>
            <person name="Cros-Aarteil S."/>
            <person name="Calhoun S."/>
            <person name="Haridas S."/>
            <person name="Kuo A."/>
            <person name="Mondo S."/>
            <person name="Pangilinan J."/>
            <person name="Riley R."/>
            <person name="Labutti K."/>
            <person name="Andreopoulos B."/>
            <person name="Lipzen A."/>
            <person name="Chen C."/>
            <person name="Yanf M."/>
            <person name="Daum C."/>
            <person name="Ng V."/>
            <person name="Clum A."/>
            <person name="Ohm R."/>
            <person name="Martin F."/>
            <person name="Silar P."/>
            <person name="Natvig D."/>
            <person name="Lalanne C."/>
            <person name="Gautier V."/>
            <person name="Ament-Velasquez S.L."/>
            <person name="Kruys A."/>
            <person name="Hutchinson M.I."/>
            <person name="Powell A.J."/>
            <person name="Barry K."/>
            <person name="Miller A.N."/>
            <person name="Grigoriev I.V."/>
            <person name="Debuchy R."/>
            <person name="Gladieux P."/>
            <person name="Thoren M.H."/>
            <person name="Johannesson H."/>
        </authorList>
    </citation>
    <scope>NUCLEOTIDE SEQUENCE</scope>
    <source>
        <strain evidence="2">PSN293</strain>
    </source>
</reference>
<keyword evidence="1" id="KW-1133">Transmembrane helix</keyword>
<dbReference type="Proteomes" id="UP001301769">
    <property type="component" value="Unassembled WGS sequence"/>
</dbReference>
<evidence type="ECO:0000313" key="2">
    <source>
        <dbReference type="EMBL" id="KAK4207949.1"/>
    </source>
</evidence>
<sequence length="325" mass="36859">MATKTTMVSDQPPLSFMTKLSPVVYYYKPSAPSTRASTPVGQAPPPRLLLLASWMGAREAHIAKYVRPYQRIFPTSAILLLRFETRHFFPNFPWTRRALLSEYAPAVPILQSVVEDLESPEPATLASNTRPQILIHLWSNGGSISLQTVYNLFKKATARPFPRHAIIFDSTPGLFRYKPGVRVMNEGIKSPLVRMLVAPIFHGLMAWYWFFHIALSRWIPSLKGFLETLADGHNDLSVEFGGRALTEVRRSYIYGPGDEVIMEDHVVGHAEDAKLKGLAMVRLERFLGTKHVQHVRGNEERYWRIVEETWDGVGFGNETGEQLLN</sequence>
<dbReference type="InterPro" id="IPR008547">
    <property type="entry name" value="DUF829_TMEM53"/>
</dbReference>
<dbReference type="PANTHER" id="PTHR12265">
    <property type="entry name" value="TRANSMEMBRANE PROTEIN 53"/>
    <property type="match status" value="1"/>
</dbReference>
<gene>
    <name evidence="2" type="ORF">QBC37DRAFT_432651</name>
</gene>
<accession>A0AAN6XW13</accession>
<proteinExistence type="predicted"/>
<evidence type="ECO:0000256" key="1">
    <source>
        <dbReference type="SAM" id="Phobius"/>
    </source>
</evidence>
<dbReference type="AlphaFoldDB" id="A0AAN6XW13"/>
<keyword evidence="1" id="KW-0812">Transmembrane</keyword>
<dbReference type="EMBL" id="MU858265">
    <property type="protein sequence ID" value="KAK4207949.1"/>
    <property type="molecule type" value="Genomic_DNA"/>
</dbReference>
<feature type="transmembrane region" description="Helical" evidence="1">
    <location>
        <begin position="192"/>
        <end position="211"/>
    </location>
</feature>
<keyword evidence="3" id="KW-1185">Reference proteome</keyword>
<name>A0AAN6XW13_9PEZI</name>
<comment type="caution">
    <text evidence="2">The sequence shown here is derived from an EMBL/GenBank/DDBJ whole genome shotgun (WGS) entry which is preliminary data.</text>
</comment>
<reference evidence="2" key="1">
    <citation type="journal article" date="2023" name="Mol. Phylogenet. Evol.">
        <title>Genome-scale phylogeny and comparative genomics of the fungal order Sordariales.</title>
        <authorList>
            <person name="Hensen N."/>
            <person name="Bonometti L."/>
            <person name="Westerberg I."/>
            <person name="Brannstrom I.O."/>
            <person name="Guillou S."/>
            <person name="Cros-Aarteil S."/>
            <person name="Calhoun S."/>
            <person name="Haridas S."/>
            <person name="Kuo A."/>
            <person name="Mondo S."/>
            <person name="Pangilinan J."/>
            <person name="Riley R."/>
            <person name="LaButti K."/>
            <person name="Andreopoulos B."/>
            <person name="Lipzen A."/>
            <person name="Chen C."/>
            <person name="Yan M."/>
            <person name="Daum C."/>
            <person name="Ng V."/>
            <person name="Clum A."/>
            <person name="Steindorff A."/>
            <person name="Ohm R.A."/>
            <person name="Martin F."/>
            <person name="Silar P."/>
            <person name="Natvig D.O."/>
            <person name="Lalanne C."/>
            <person name="Gautier V."/>
            <person name="Ament-Velasquez S.L."/>
            <person name="Kruys A."/>
            <person name="Hutchinson M.I."/>
            <person name="Powell A.J."/>
            <person name="Barry K."/>
            <person name="Miller A.N."/>
            <person name="Grigoriev I.V."/>
            <person name="Debuchy R."/>
            <person name="Gladieux P."/>
            <person name="Hiltunen Thoren M."/>
            <person name="Johannesson H."/>
        </authorList>
    </citation>
    <scope>NUCLEOTIDE SEQUENCE</scope>
    <source>
        <strain evidence="2">PSN293</strain>
    </source>
</reference>
<keyword evidence="1" id="KW-0472">Membrane</keyword>
<organism evidence="2 3">
    <name type="scientific">Rhypophila decipiens</name>
    <dbReference type="NCBI Taxonomy" id="261697"/>
    <lineage>
        <taxon>Eukaryota</taxon>
        <taxon>Fungi</taxon>
        <taxon>Dikarya</taxon>
        <taxon>Ascomycota</taxon>
        <taxon>Pezizomycotina</taxon>
        <taxon>Sordariomycetes</taxon>
        <taxon>Sordariomycetidae</taxon>
        <taxon>Sordariales</taxon>
        <taxon>Naviculisporaceae</taxon>
        <taxon>Rhypophila</taxon>
    </lineage>
</organism>
<dbReference type="Pfam" id="PF05705">
    <property type="entry name" value="DUF829"/>
    <property type="match status" value="1"/>
</dbReference>
<evidence type="ECO:0008006" key="4">
    <source>
        <dbReference type="Google" id="ProtNLM"/>
    </source>
</evidence>
<dbReference type="PANTHER" id="PTHR12265:SF40">
    <property type="entry name" value="DUF829-DOMAIN-CONTAINING PROTEIN"/>
    <property type="match status" value="1"/>
</dbReference>
<protein>
    <recommendedName>
        <fullName evidence="4">Transmembrane protein 53</fullName>
    </recommendedName>
</protein>
<evidence type="ECO:0000313" key="3">
    <source>
        <dbReference type="Proteomes" id="UP001301769"/>
    </source>
</evidence>